<keyword evidence="1" id="KW-0175">Coiled coil</keyword>
<gene>
    <name evidence="4" type="ORF">EAX61_09520</name>
</gene>
<dbReference type="PROSITE" id="PS51688">
    <property type="entry name" value="ICA"/>
    <property type="match status" value="1"/>
</dbReference>
<dbReference type="Gene3D" id="1.10.10.10">
    <property type="entry name" value="Winged helix-like DNA-binding domain superfamily/Winged helix DNA-binding domain"/>
    <property type="match status" value="1"/>
</dbReference>
<evidence type="ECO:0000313" key="5">
    <source>
        <dbReference type="Proteomes" id="UP000281985"/>
    </source>
</evidence>
<dbReference type="Proteomes" id="UP000281985">
    <property type="component" value="Unassembled WGS sequence"/>
</dbReference>
<dbReference type="InterPro" id="IPR036388">
    <property type="entry name" value="WH-like_DNA-bd_sf"/>
</dbReference>
<dbReference type="EMBL" id="REFV01000008">
    <property type="protein sequence ID" value="RMB58533.1"/>
    <property type="molecule type" value="Genomic_DNA"/>
</dbReference>
<proteinExistence type="predicted"/>
<protein>
    <submittedName>
        <fullName evidence="4">Tail fiber domain-containing protein</fullName>
    </submittedName>
</protein>
<accession>A0A3M0GA59</accession>
<sequence length="298" mass="32863">MRSNITKSIRLSFCALIFTTGIFAQVGINTAAPSKQLDINAAGLSSDGINISNDNFNAQLLTEPVSGGGTFVVNNSSISGTTVIRFNNTTRFGFSNSALWPSVNATSPFVTGALDLGRFDRHYRRMYTRGVHTNDDDVDGGLGISIGSGGGAQSDYIFSDFAFYPVASQVKDLGRNGNFWNNLYLVSAFTPSDKRLKKNIKAISHGSDMLNKLRVYEYNYIFEDNNKTHYGFLAQELQALLPELVSVGDDKAKSLSINYTETIPIIIKAIQEQHELIEQQGNEIKELKEMVKELMESK</sequence>
<reference evidence="4 5" key="1">
    <citation type="submission" date="2018-10" db="EMBL/GenBank/DDBJ databases">
        <title>Dokdonia luteus sp. nov., isolated from sea water.</title>
        <authorList>
            <person name="Zhou L.Y."/>
            <person name="Du Z.J."/>
        </authorList>
    </citation>
    <scope>NUCLEOTIDE SEQUENCE [LARGE SCALE GENOMIC DNA]</scope>
    <source>
        <strain evidence="4 5">SH27</strain>
    </source>
</reference>
<feature type="signal peptide" evidence="2">
    <location>
        <begin position="1"/>
        <end position="24"/>
    </location>
</feature>
<evidence type="ECO:0000313" key="4">
    <source>
        <dbReference type="EMBL" id="RMB58533.1"/>
    </source>
</evidence>
<dbReference type="Pfam" id="PF13884">
    <property type="entry name" value="Peptidase_S74"/>
    <property type="match status" value="1"/>
</dbReference>
<evidence type="ECO:0000259" key="3">
    <source>
        <dbReference type="PROSITE" id="PS51688"/>
    </source>
</evidence>
<comment type="caution">
    <text evidence="4">The sequence shown here is derived from an EMBL/GenBank/DDBJ whole genome shotgun (WGS) entry which is preliminary data.</text>
</comment>
<organism evidence="4 5">
    <name type="scientific">Dokdonia sinensis</name>
    <dbReference type="NCBI Taxonomy" id="2479847"/>
    <lineage>
        <taxon>Bacteria</taxon>
        <taxon>Pseudomonadati</taxon>
        <taxon>Bacteroidota</taxon>
        <taxon>Flavobacteriia</taxon>
        <taxon>Flavobacteriales</taxon>
        <taxon>Flavobacteriaceae</taxon>
        <taxon>Dokdonia</taxon>
    </lineage>
</organism>
<feature type="coiled-coil region" evidence="1">
    <location>
        <begin position="270"/>
        <end position="297"/>
    </location>
</feature>
<name>A0A3M0GA59_9FLAO</name>
<evidence type="ECO:0000256" key="2">
    <source>
        <dbReference type="SAM" id="SignalP"/>
    </source>
</evidence>
<keyword evidence="5" id="KW-1185">Reference proteome</keyword>
<dbReference type="OrthoDB" id="1430919at2"/>
<dbReference type="RefSeq" id="WP_121917457.1">
    <property type="nucleotide sequence ID" value="NZ_REFV01000008.1"/>
</dbReference>
<dbReference type="AlphaFoldDB" id="A0A3M0GA59"/>
<feature type="chain" id="PRO_5018130242" evidence="2">
    <location>
        <begin position="25"/>
        <end position="298"/>
    </location>
</feature>
<feature type="domain" description="Peptidase S74" evidence="3">
    <location>
        <begin position="192"/>
        <end position="291"/>
    </location>
</feature>
<evidence type="ECO:0000256" key="1">
    <source>
        <dbReference type="SAM" id="Coils"/>
    </source>
</evidence>
<keyword evidence="2" id="KW-0732">Signal</keyword>
<dbReference type="InterPro" id="IPR030392">
    <property type="entry name" value="S74_ICA"/>
</dbReference>